<reference evidence="6 7" key="1">
    <citation type="journal article" date="2017" name="PLoS Biol.">
        <title>The sea cucumber genome provides insights into morphological evolution and visceral regeneration.</title>
        <authorList>
            <person name="Zhang X."/>
            <person name="Sun L."/>
            <person name="Yuan J."/>
            <person name="Sun Y."/>
            <person name="Gao Y."/>
            <person name="Zhang L."/>
            <person name="Li S."/>
            <person name="Dai H."/>
            <person name="Hamel J.F."/>
            <person name="Liu C."/>
            <person name="Yu Y."/>
            <person name="Liu S."/>
            <person name="Lin W."/>
            <person name="Guo K."/>
            <person name="Jin S."/>
            <person name="Xu P."/>
            <person name="Storey K.B."/>
            <person name="Huan P."/>
            <person name="Zhang T."/>
            <person name="Zhou Y."/>
            <person name="Zhang J."/>
            <person name="Lin C."/>
            <person name="Li X."/>
            <person name="Xing L."/>
            <person name="Huo D."/>
            <person name="Sun M."/>
            <person name="Wang L."/>
            <person name="Mercier A."/>
            <person name="Li F."/>
            <person name="Yang H."/>
            <person name="Xiang J."/>
        </authorList>
    </citation>
    <scope>NUCLEOTIDE SEQUENCE [LARGE SCALE GENOMIC DNA]</scope>
    <source>
        <strain evidence="6">Shaxun</strain>
        <tissue evidence="6">Muscle</tissue>
    </source>
</reference>
<dbReference type="EMBL" id="MRZV01000860">
    <property type="protein sequence ID" value="PIK43320.1"/>
    <property type="molecule type" value="Genomic_DNA"/>
</dbReference>
<comment type="similarity">
    <text evidence="2">Belongs to the DIPK family.</text>
</comment>
<organism evidence="6 7">
    <name type="scientific">Stichopus japonicus</name>
    <name type="common">Sea cucumber</name>
    <dbReference type="NCBI Taxonomy" id="307972"/>
    <lineage>
        <taxon>Eukaryota</taxon>
        <taxon>Metazoa</taxon>
        <taxon>Echinodermata</taxon>
        <taxon>Eleutherozoa</taxon>
        <taxon>Echinozoa</taxon>
        <taxon>Holothuroidea</taxon>
        <taxon>Aspidochirotacea</taxon>
        <taxon>Aspidochirotida</taxon>
        <taxon>Stichopodidae</taxon>
        <taxon>Apostichopus</taxon>
    </lineage>
</organism>
<feature type="domain" description="FAM69 protein-kinase" evidence="5">
    <location>
        <begin position="205"/>
        <end position="398"/>
    </location>
</feature>
<dbReference type="PANTHER" id="PTHR32073">
    <property type="entry name" value="GH11358P"/>
    <property type="match status" value="1"/>
</dbReference>
<keyword evidence="4" id="KW-0732">Signal</keyword>
<evidence type="ECO:0000256" key="2">
    <source>
        <dbReference type="ARBA" id="ARBA00006338"/>
    </source>
</evidence>
<sequence>MGNSVWKQYLWKAAFQLTKMQNQRSCLLILILLSVTLGFILHSQMSQNFLEDEYFVDAVKCPACYGTSACQRFRRKEYQLHSYSQFRMFDLVNTKNVHHGAHMEVQSVVFKKLASDEELRQFDDDICIQANQRRGCDVSVAIFKSDLVDIIYSHMLEHNHVSDMSDLVRCPSQRLLDRIYDMYKERQSDGFLSRHNKIQLITTIAINPEPLVLQIFPQSDGWPFPRYLGACGRFIVEEKIDTPLYKFLEASWATRLSIALQVLQIAEKFTDNDLGYALYPTDITLENLAVTDKEEVMFIDAENILVVDREQIRKDAAEGWDIKTEAIPDGCPAEQYCLAFSPQDLCTRYFTDHNYYAFIHGLFGKQNSNYPYGLLHSIPHDVPDGEKLQRLLEECINPSKPLGRFDAFPQLLKLVEKLNRYYQGGRPNQRKEFK</sequence>
<comment type="caution">
    <text evidence="6">The sequence shown here is derived from an EMBL/GenBank/DDBJ whole genome shotgun (WGS) entry which is preliminary data.</text>
</comment>
<dbReference type="Proteomes" id="UP000230750">
    <property type="component" value="Unassembled WGS sequence"/>
</dbReference>
<dbReference type="STRING" id="307972.A0A2G8K5N1"/>
<dbReference type="InterPro" id="IPR020519">
    <property type="entry name" value="DIPK2A/B"/>
</dbReference>
<evidence type="ECO:0000313" key="7">
    <source>
        <dbReference type="Proteomes" id="UP000230750"/>
    </source>
</evidence>
<evidence type="ECO:0000259" key="5">
    <source>
        <dbReference type="Pfam" id="PF12260"/>
    </source>
</evidence>
<dbReference type="InterPro" id="IPR022049">
    <property type="entry name" value="FAM69_kinase_dom"/>
</dbReference>
<comment type="subcellular location">
    <subcellularLocation>
        <location evidence="1">Secreted</location>
    </subcellularLocation>
</comment>
<protein>
    <submittedName>
        <fullName evidence="6">Putative deleted in autism protein 1-like</fullName>
    </submittedName>
</protein>
<evidence type="ECO:0000256" key="4">
    <source>
        <dbReference type="ARBA" id="ARBA00022729"/>
    </source>
</evidence>
<evidence type="ECO:0000313" key="6">
    <source>
        <dbReference type="EMBL" id="PIK43320.1"/>
    </source>
</evidence>
<name>A0A2G8K5N1_STIJA</name>
<dbReference type="AlphaFoldDB" id="A0A2G8K5N1"/>
<keyword evidence="3" id="KW-0964">Secreted</keyword>
<dbReference type="OrthoDB" id="10035316at2759"/>
<dbReference type="PANTHER" id="PTHR32073:SF7">
    <property type="entry name" value="GH11358P"/>
    <property type="match status" value="1"/>
</dbReference>
<accession>A0A2G8K5N1</accession>
<keyword evidence="7" id="KW-1185">Reference proteome</keyword>
<gene>
    <name evidence="6" type="ORF">BSL78_19837</name>
</gene>
<dbReference type="Pfam" id="PF12260">
    <property type="entry name" value="PIP49_C"/>
    <property type="match status" value="1"/>
</dbReference>
<evidence type="ECO:0000256" key="1">
    <source>
        <dbReference type="ARBA" id="ARBA00004613"/>
    </source>
</evidence>
<dbReference type="GO" id="GO:0005576">
    <property type="term" value="C:extracellular region"/>
    <property type="evidence" value="ECO:0007669"/>
    <property type="project" value="UniProtKB-SubCell"/>
</dbReference>
<proteinExistence type="inferred from homology"/>
<evidence type="ECO:0000256" key="3">
    <source>
        <dbReference type="ARBA" id="ARBA00022525"/>
    </source>
</evidence>